<accession>A0ABN9HKB2</accession>
<evidence type="ECO:0000313" key="2">
    <source>
        <dbReference type="Proteomes" id="UP001162483"/>
    </source>
</evidence>
<sequence>MVRNSQGQCRQSSSRVKIRQEANRMQVQGLMRTNTKALIAGLVLLKYTSCNHPQVMA</sequence>
<organism evidence="1 2">
    <name type="scientific">Staurois parvus</name>
    <dbReference type="NCBI Taxonomy" id="386267"/>
    <lineage>
        <taxon>Eukaryota</taxon>
        <taxon>Metazoa</taxon>
        <taxon>Chordata</taxon>
        <taxon>Craniata</taxon>
        <taxon>Vertebrata</taxon>
        <taxon>Euteleostomi</taxon>
        <taxon>Amphibia</taxon>
        <taxon>Batrachia</taxon>
        <taxon>Anura</taxon>
        <taxon>Neobatrachia</taxon>
        <taxon>Ranoidea</taxon>
        <taxon>Ranidae</taxon>
        <taxon>Staurois</taxon>
    </lineage>
</organism>
<proteinExistence type="predicted"/>
<gene>
    <name evidence="1" type="ORF">SPARVUS_LOCUS16254492</name>
</gene>
<protein>
    <submittedName>
        <fullName evidence="1">Uncharacterized protein</fullName>
    </submittedName>
</protein>
<name>A0ABN9HKB2_9NEOB</name>
<comment type="caution">
    <text evidence="1">The sequence shown here is derived from an EMBL/GenBank/DDBJ whole genome shotgun (WGS) entry which is preliminary data.</text>
</comment>
<evidence type="ECO:0000313" key="1">
    <source>
        <dbReference type="EMBL" id="CAI9622220.1"/>
    </source>
</evidence>
<dbReference type="EMBL" id="CATNWA010021319">
    <property type="protein sequence ID" value="CAI9622220.1"/>
    <property type="molecule type" value="Genomic_DNA"/>
</dbReference>
<dbReference type="Proteomes" id="UP001162483">
    <property type="component" value="Unassembled WGS sequence"/>
</dbReference>
<reference evidence="1" key="1">
    <citation type="submission" date="2023-05" db="EMBL/GenBank/DDBJ databases">
        <authorList>
            <person name="Stuckert A."/>
        </authorList>
    </citation>
    <scope>NUCLEOTIDE SEQUENCE</scope>
</reference>
<keyword evidence="2" id="KW-1185">Reference proteome</keyword>